<evidence type="ECO:0000313" key="3">
    <source>
        <dbReference type="Proteomes" id="UP000655410"/>
    </source>
</evidence>
<dbReference type="Proteomes" id="UP000655410">
    <property type="component" value="Unassembled WGS sequence"/>
</dbReference>
<feature type="compositionally biased region" description="Gly residues" evidence="1">
    <location>
        <begin position="28"/>
        <end position="39"/>
    </location>
</feature>
<evidence type="ECO:0000256" key="1">
    <source>
        <dbReference type="SAM" id="MobiDB-lite"/>
    </source>
</evidence>
<keyword evidence="3" id="KW-1185">Reference proteome</keyword>
<organism evidence="2 3">
    <name type="scientific">Nocardioides phosphati</name>
    <dbReference type="NCBI Taxonomy" id="1867775"/>
    <lineage>
        <taxon>Bacteria</taxon>
        <taxon>Bacillati</taxon>
        <taxon>Actinomycetota</taxon>
        <taxon>Actinomycetes</taxon>
        <taxon>Propionibacteriales</taxon>
        <taxon>Nocardioidaceae</taxon>
        <taxon>Nocardioides</taxon>
    </lineage>
</organism>
<evidence type="ECO:0000313" key="2">
    <source>
        <dbReference type="EMBL" id="GGO88899.1"/>
    </source>
</evidence>
<gene>
    <name evidence="2" type="ORF">GCM10011584_17010</name>
</gene>
<comment type="caution">
    <text evidence="2">The sequence shown here is derived from an EMBL/GenBank/DDBJ whole genome shotgun (WGS) entry which is preliminary data.</text>
</comment>
<feature type="region of interest" description="Disordered" evidence="1">
    <location>
        <begin position="1"/>
        <end position="79"/>
    </location>
</feature>
<dbReference type="RefSeq" id="WP_188783574.1">
    <property type="nucleotide sequence ID" value="NZ_BMNI01000003.1"/>
</dbReference>
<dbReference type="EMBL" id="BMNI01000003">
    <property type="protein sequence ID" value="GGO88899.1"/>
    <property type="molecule type" value="Genomic_DNA"/>
</dbReference>
<protein>
    <recommendedName>
        <fullName evidence="4">BatC protein</fullName>
    </recommendedName>
</protein>
<accession>A0ABQ2N8X1</accession>
<proteinExistence type="predicted"/>
<sequence length="79" mass="7677">MSEQTNDATNGAADGGIGPDDWTDEPTGDGGSTGAGSTGGDRMAEEGETDDAAVVSGGGVVERDDVDPDDAAESATSLD</sequence>
<name>A0ABQ2N8X1_9ACTN</name>
<evidence type="ECO:0008006" key="4">
    <source>
        <dbReference type="Google" id="ProtNLM"/>
    </source>
</evidence>
<reference evidence="3" key="1">
    <citation type="journal article" date="2019" name="Int. J. Syst. Evol. Microbiol.">
        <title>The Global Catalogue of Microorganisms (GCM) 10K type strain sequencing project: providing services to taxonomists for standard genome sequencing and annotation.</title>
        <authorList>
            <consortium name="The Broad Institute Genomics Platform"/>
            <consortium name="The Broad Institute Genome Sequencing Center for Infectious Disease"/>
            <person name="Wu L."/>
            <person name="Ma J."/>
        </authorList>
    </citation>
    <scope>NUCLEOTIDE SEQUENCE [LARGE SCALE GENOMIC DNA]</scope>
    <source>
        <strain evidence="3">CGMCC 4.7371</strain>
    </source>
</reference>